<feature type="region of interest" description="Disordered" evidence="1">
    <location>
        <begin position="42"/>
        <end position="64"/>
    </location>
</feature>
<dbReference type="Proteomes" id="UP000276834">
    <property type="component" value="Unassembled WGS sequence"/>
</dbReference>
<reference evidence="2 3" key="1">
    <citation type="journal article" date="2018" name="Proc. R. Soc. B">
        <title>A non-coding region near Follistatin controls head colour polymorphism in the Gouldian finch.</title>
        <authorList>
            <person name="Toomey M.B."/>
            <person name="Marques C.I."/>
            <person name="Andrade P."/>
            <person name="Araujo P.M."/>
            <person name="Sabatino S."/>
            <person name="Gazda M.A."/>
            <person name="Afonso S."/>
            <person name="Lopes R.J."/>
            <person name="Corbo J.C."/>
            <person name="Carneiro M."/>
        </authorList>
    </citation>
    <scope>NUCLEOTIDE SEQUENCE [LARGE SCALE GENOMIC DNA]</scope>
    <source>
        <strain evidence="2">Red01</strain>
        <tissue evidence="2">Muscle</tissue>
    </source>
</reference>
<proteinExistence type="predicted"/>
<evidence type="ECO:0000313" key="2">
    <source>
        <dbReference type="EMBL" id="RLW01712.1"/>
    </source>
</evidence>
<comment type="caution">
    <text evidence="2">The sequence shown here is derived from an EMBL/GenBank/DDBJ whole genome shotgun (WGS) entry which is preliminary data.</text>
</comment>
<organism evidence="2 3">
    <name type="scientific">Chloebia gouldiae</name>
    <name type="common">Gouldian finch</name>
    <name type="synonym">Erythrura gouldiae</name>
    <dbReference type="NCBI Taxonomy" id="44316"/>
    <lineage>
        <taxon>Eukaryota</taxon>
        <taxon>Metazoa</taxon>
        <taxon>Chordata</taxon>
        <taxon>Craniata</taxon>
        <taxon>Vertebrata</taxon>
        <taxon>Euteleostomi</taxon>
        <taxon>Archelosauria</taxon>
        <taxon>Archosauria</taxon>
        <taxon>Dinosauria</taxon>
        <taxon>Saurischia</taxon>
        <taxon>Theropoda</taxon>
        <taxon>Coelurosauria</taxon>
        <taxon>Aves</taxon>
        <taxon>Neognathae</taxon>
        <taxon>Neoaves</taxon>
        <taxon>Telluraves</taxon>
        <taxon>Australaves</taxon>
        <taxon>Passeriformes</taxon>
        <taxon>Passeroidea</taxon>
        <taxon>Passeridae</taxon>
        <taxon>Chloebia</taxon>
    </lineage>
</organism>
<evidence type="ECO:0000313" key="3">
    <source>
        <dbReference type="Proteomes" id="UP000276834"/>
    </source>
</evidence>
<sequence length="64" mass="6977">MASAMRDSALTLRLPACPSPCFALCLHSTMSIVWRRPCPPWQHPQPSRDSLCSAGTALEQRAAP</sequence>
<accession>A0A3L8SGN2</accession>
<dbReference type="EMBL" id="QUSF01000021">
    <property type="protein sequence ID" value="RLW01712.1"/>
    <property type="molecule type" value="Genomic_DNA"/>
</dbReference>
<dbReference type="AlphaFoldDB" id="A0A3L8SGN2"/>
<name>A0A3L8SGN2_CHLGU</name>
<gene>
    <name evidence="2" type="ORF">DV515_00007736</name>
</gene>
<keyword evidence="3" id="KW-1185">Reference proteome</keyword>
<evidence type="ECO:0000256" key="1">
    <source>
        <dbReference type="SAM" id="MobiDB-lite"/>
    </source>
</evidence>
<protein>
    <submittedName>
        <fullName evidence="2">Uncharacterized protein</fullName>
    </submittedName>
</protein>